<accession>A0ACB7YTN3</accession>
<proteinExistence type="predicted"/>
<dbReference type="Proteomes" id="UP000828048">
    <property type="component" value="Chromosome 11"/>
</dbReference>
<comment type="caution">
    <text evidence="1">The sequence shown here is derived from an EMBL/GenBank/DDBJ whole genome shotgun (WGS) entry which is preliminary data.</text>
</comment>
<dbReference type="EMBL" id="CM037161">
    <property type="protein sequence ID" value="KAH7856179.1"/>
    <property type="molecule type" value="Genomic_DNA"/>
</dbReference>
<reference evidence="1 2" key="1">
    <citation type="journal article" date="2021" name="Hortic Res">
        <title>High-quality reference genome and annotation aids understanding of berry development for evergreen blueberry (Vaccinium darrowii).</title>
        <authorList>
            <person name="Yu J."/>
            <person name="Hulse-Kemp A.M."/>
            <person name="Babiker E."/>
            <person name="Staton M."/>
        </authorList>
    </citation>
    <scope>NUCLEOTIDE SEQUENCE [LARGE SCALE GENOMIC DNA]</scope>
    <source>
        <strain evidence="2">cv. NJ 8807/NJ 8810</strain>
        <tissue evidence="1">Young leaf</tissue>
    </source>
</reference>
<gene>
    <name evidence="1" type="ORF">Vadar_033610</name>
</gene>
<evidence type="ECO:0000313" key="1">
    <source>
        <dbReference type="EMBL" id="KAH7856179.1"/>
    </source>
</evidence>
<sequence length="234" mass="25698">MTTTCGKECGHDHGKDCECGHDHGCKDCECGHDHGCKVTKIPRWVFIGLLIFCFTVPVIFLITRAILQPTKPQFVLQDATVYALNISAPNFVSTTISLTISSRNSNNNIGIYYDHLDVYATYQDQQITYYTAIPPTYQGGSNVNVWSPYILGSNVPVAPNNGMSLCQEEADGAIKLSIKIHGRMRWKVGIVTTGDYHLYITCPALITFGSHSTGIPVGDAAVKYQLVQSCNVNM</sequence>
<name>A0ACB7YTN3_9ERIC</name>
<protein>
    <submittedName>
        <fullName evidence="1">Uncharacterized protein</fullName>
    </submittedName>
</protein>
<organism evidence="1 2">
    <name type="scientific">Vaccinium darrowii</name>
    <dbReference type="NCBI Taxonomy" id="229202"/>
    <lineage>
        <taxon>Eukaryota</taxon>
        <taxon>Viridiplantae</taxon>
        <taxon>Streptophyta</taxon>
        <taxon>Embryophyta</taxon>
        <taxon>Tracheophyta</taxon>
        <taxon>Spermatophyta</taxon>
        <taxon>Magnoliopsida</taxon>
        <taxon>eudicotyledons</taxon>
        <taxon>Gunneridae</taxon>
        <taxon>Pentapetalae</taxon>
        <taxon>asterids</taxon>
        <taxon>Ericales</taxon>
        <taxon>Ericaceae</taxon>
        <taxon>Vaccinioideae</taxon>
        <taxon>Vaccinieae</taxon>
        <taxon>Vaccinium</taxon>
    </lineage>
</organism>
<keyword evidence="2" id="KW-1185">Reference proteome</keyword>
<evidence type="ECO:0000313" key="2">
    <source>
        <dbReference type="Proteomes" id="UP000828048"/>
    </source>
</evidence>